<keyword evidence="7" id="KW-1003">Cell membrane</keyword>
<dbReference type="GO" id="GO:0005524">
    <property type="term" value="F:ATP binding"/>
    <property type="evidence" value="ECO:0007669"/>
    <property type="project" value="UniProtKB-KW"/>
</dbReference>
<dbReference type="InterPro" id="IPR003439">
    <property type="entry name" value="ABC_transporter-like_ATP-bd"/>
</dbReference>
<comment type="similarity">
    <text evidence="1">Belongs to the ABC transporter superfamily. Drug exporter-2 (TC 3.A.1.117) family.</text>
</comment>
<dbReference type="PROSITE" id="PS00211">
    <property type="entry name" value="ABC_TRANSPORTER_1"/>
    <property type="match status" value="1"/>
</dbReference>
<dbReference type="SUPFAM" id="SSF54631">
    <property type="entry name" value="CBS-domain pair"/>
    <property type="match status" value="1"/>
</dbReference>
<protein>
    <recommendedName>
        <fullName evidence="7">Quaternary amine transport ATP-binding protein</fullName>
        <ecNumber evidence="7">7.6.2.9</ecNumber>
    </recommendedName>
</protein>
<evidence type="ECO:0000313" key="11">
    <source>
        <dbReference type="Proteomes" id="UP001515780"/>
    </source>
</evidence>
<feature type="domain" description="CBS" evidence="9">
    <location>
        <begin position="258"/>
        <end position="316"/>
    </location>
</feature>
<dbReference type="SMART" id="SM00116">
    <property type="entry name" value="CBS"/>
    <property type="match status" value="2"/>
</dbReference>
<dbReference type="Proteomes" id="UP001515780">
    <property type="component" value="Unassembled WGS sequence"/>
</dbReference>
<comment type="subunit">
    <text evidence="7">The complex is probably composed of two ATP-binding proteins, two transmembrane proteins and a solute-binding protein.</text>
</comment>
<dbReference type="InterPro" id="IPR000644">
    <property type="entry name" value="CBS_dom"/>
</dbReference>
<keyword evidence="5 7" id="KW-0067">ATP-binding</keyword>
<evidence type="ECO:0000256" key="6">
    <source>
        <dbReference type="PROSITE-ProRule" id="PRU00703"/>
    </source>
</evidence>
<gene>
    <name evidence="10" type="primary">osmV</name>
    <name evidence="10" type="ORF">F3J37_26750</name>
</gene>
<evidence type="ECO:0000256" key="3">
    <source>
        <dbReference type="ARBA" id="ARBA00022737"/>
    </source>
</evidence>
<organism evidence="10 11">
    <name type="scientific">Candidatus Pantoea communis</name>
    <dbReference type="NCBI Taxonomy" id="2608354"/>
    <lineage>
        <taxon>Bacteria</taxon>
        <taxon>Pseudomonadati</taxon>
        <taxon>Pseudomonadota</taxon>
        <taxon>Gammaproteobacteria</taxon>
        <taxon>Enterobacterales</taxon>
        <taxon>Erwiniaceae</taxon>
        <taxon>Pantoea</taxon>
    </lineage>
</organism>
<evidence type="ECO:0000259" key="9">
    <source>
        <dbReference type="PROSITE" id="PS51371"/>
    </source>
</evidence>
<evidence type="ECO:0000259" key="8">
    <source>
        <dbReference type="PROSITE" id="PS50893"/>
    </source>
</evidence>
<dbReference type="SMART" id="SM00382">
    <property type="entry name" value="AAA"/>
    <property type="match status" value="1"/>
</dbReference>
<keyword evidence="3" id="KW-0677">Repeat</keyword>
<evidence type="ECO:0000313" key="10">
    <source>
        <dbReference type="EMBL" id="NIG22253.1"/>
    </source>
</evidence>
<comment type="caution">
    <text evidence="10">The sequence shown here is derived from an EMBL/GenBank/DDBJ whole genome shotgun (WGS) entry which is preliminary data.</text>
</comment>
<keyword evidence="4 7" id="KW-0547">Nucleotide-binding</keyword>
<evidence type="ECO:0000256" key="7">
    <source>
        <dbReference type="RuleBase" id="RU369116"/>
    </source>
</evidence>
<proteinExistence type="inferred from homology"/>
<dbReference type="Pfam" id="PF00571">
    <property type="entry name" value="CBS"/>
    <property type="match status" value="2"/>
</dbReference>
<keyword evidence="7" id="KW-0997">Cell inner membrane</keyword>
<evidence type="ECO:0000256" key="1">
    <source>
        <dbReference type="ARBA" id="ARBA00006526"/>
    </source>
</evidence>
<dbReference type="EMBL" id="VWXC01000036">
    <property type="protein sequence ID" value="NIG22253.1"/>
    <property type="molecule type" value="Genomic_DNA"/>
</dbReference>
<reference evidence="10 11" key="1">
    <citation type="journal article" date="2019" name="bioRxiv">
        <title>Bacteria contribute to plant secondary compound degradation in a generalist herbivore system.</title>
        <authorList>
            <person name="Francoeur C.B."/>
            <person name="Khadempour L."/>
            <person name="Moreira-Soto R.D."/>
            <person name="Gotting K."/>
            <person name="Book A.J."/>
            <person name="Pinto-Tomas A.A."/>
            <person name="Keefover-Ring K."/>
            <person name="Currie C.R."/>
        </authorList>
    </citation>
    <scope>NUCLEOTIDE SEQUENCE [LARGE SCALE GENOMIC DNA]</scope>
    <source>
        <strain evidence="10">Al-1710</strain>
    </source>
</reference>
<dbReference type="InterPro" id="IPR027417">
    <property type="entry name" value="P-loop_NTPase"/>
</dbReference>
<dbReference type="PANTHER" id="PTHR43117:SF4">
    <property type="entry name" value="OSMOPROTECTANT IMPORT ATP-BINDING PROTEIN OSMV"/>
    <property type="match status" value="1"/>
</dbReference>
<dbReference type="InterPro" id="IPR005892">
    <property type="entry name" value="Gly-betaine_transp_ATP-bd"/>
</dbReference>
<accession>A0ABX0RXD9</accession>
<feature type="domain" description="ABC transporter" evidence="8">
    <location>
        <begin position="2"/>
        <end position="241"/>
    </location>
</feature>
<keyword evidence="2 7" id="KW-0813">Transport</keyword>
<dbReference type="PROSITE" id="PS51371">
    <property type="entry name" value="CBS"/>
    <property type="match status" value="1"/>
</dbReference>
<sequence>MIKLENLTKTFTQKNGTAFNAVDNVSLEVPAGEMCVLLGPSGCGKTTTLKMINRLIPASSGKILINGEDTSGQDTVTLRRNIGYVIQQIGLFPNMTIEENITVVPRMLGWDKKRCRERATELMSMVALDPSKFLNRYPREMSGGQQQRIGVIRALAADPPVLLMDEPFGAVDPINREVIQNEFLEMQRQLKKTVMLVSHDIDEALKLGDRIAVFGQGKIVQCASPDELLAKPANDFVGSFVGQDRTLKRLLLVQAGDVTDQQPTITVQRSTPLQEAFATMDDNDMRSVTVVDNDGKPLGFVKRREARNAAGRCEEMLHTFKVTGKAEENLRVVLSKLYEHNTVWMPIVDEEGRYSGEISQDYIADYLSSGRTRRRLNP</sequence>
<dbReference type="Gene3D" id="3.10.580.10">
    <property type="entry name" value="CBS-domain"/>
    <property type="match status" value="1"/>
</dbReference>
<dbReference type="CDD" id="cd04582">
    <property type="entry name" value="CBS_pair_ABC_OpuCA_assoc"/>
    <property type="match status" value="1"/>
</dbReference>
<dbReference type="EC" id="7.6.2.9" evidence="7"/>
<dbReference type="Gene3D" id="3.40.50.300">
    <property type="entry name" value="P-loop containing nucleotide triphosphate hydrolases"/>
    <property type="match status" value="1"/>
</dbReference>
<dbReference type="Pfam" id="PF00005">
    <property type="entry name" value="ABC_tran"/>
    <property type="match status" value="1"/>
</dbReference>
<name>A0ABX0RXD9_9GAMM</name>
<evidence type="ECO:0000256" key="5">
    <source>
        <dbReference type="ARBA" id="ARBA00022840"/>
    </source>
</evidence>
<comment type="subcellular location">
    <subcellularLocation>
        <location evidence="7">Cell inner membrane</location>
        <topology evidence="7">Peripheral membrane protein</topology>
    </subcellularLocation>
</comment>
<dbReference type="PROSITE" id="PS50893">
    <property type="entry name" value="ABC_TRANSPORTER_2"/>
    <property type="match status" value="1"/>
</dbReference>
<keyword evidence="7" id="KW-0472">Membrane</keyword>
<dbReference type="RefSeq" id="WP_097117094.1">
    <property type="nucleotide sequence ID" value="NZ_VWXC01000036.1"/>
</dbReference>
<dbReference type="NCBIfam" id="TIGR01186">
    <property type="entry name" value="proV"/>
    <property type="match status" value="1"/>
</dbReference>
<dbReference type="PANTHER" id="PTHR43117">
    <property type="entry name" value="OSMOPROTECTANT IMPORT ATP-BINDING PROTEIN OSMV"/>
    <property type="match status" value="1"/>
</dbReference>
<evidence type="ECO:0000256" key="4">
    <source>
        <dbReference type="ARBA" id="ARBA00022741"/>
    </source>
</evidence>
<keyword evidence="11" id="KW-1185">Reference proteome</keyword>
<dbReference type="InterPro" id="IPR017871">
    <property type="entry name" value="ABC_transporter-like_CS"/>
</dbReference>
<keyword evidence="6" id="KW-0129">CBS domain</keyword>
<evidence type="ECO:0000256" key="2">
    <source>
        <dbReference type="ARBA" id="ARBA00022448"/>
    </source>
</evidence>
<dbReference type="SUPFAM" id="SSF52540">
    <property type="entry name" value="P-loop containing nucleoside triphosphate hydrolases"/>
    <property type="match status" value="1"/>
</dbReference>
<comment type="catalytic activity">
    <reaction evidence="7">
        <text>a quaternary ammonium(out) + ATP + H2O = a quaternary ammonium(in) + ADP + phosphate + H(+)</text>
        <dbReference type="Rhea" id="RHEA:11036"/>
        <dbReference type="ChEBI" id="CHEBI:15377"/>
        <dbReference type="ChEBI" id="CHEBI:15378"/>
        <dbReference type="ChEBI" id="CHEBI:30616"/>
        <dbReference type="ChEBI" id="CHEBI:35267"/>
        <dbReference type="ChEBI" id="CHEBI:43474"/>
        <dbReference type="ChEBI" id="CHEBI:456216"/>
    </reaction>
</comment>
<dbReference type="InterPro" id="IPR046342">
    <property type="entry name" value="CBS_dom_sf"/>
</dbReference>
<dbReference type="InterPro" id="IPR003593">
    <property type="entry name" value="AAA+_ATPase"/>
</dbReference>